<comment type="caution">
    <text evidence="3">The sequence shown here is derived from an EMBL/GenBank/DDBJ whole genome shotgun (WGS) entry which is preliminary data.</text>
</comment>
<feature type="coiled-coil region" evidence="1">
    <location>
        <begin position="182"/>
        <end position="209"/>
    </location>
</feature>
<evidence type="ECO:0000256" key="1">
    <source>
        <dbReference type="SAM" id="Coils"/>
    </source>
</evidence>
<dbReference type="Proteomes" id="UP000887013">
    <property type="component" value="Unassembled WGS sequence"/>
</dbReference>
<evidence type="ECO:0000256" key="2">
    <source>
        <dbReference type="SAM" id="MobiDB-lite"/>
    </source>
</evidence>
<feature type="compositionally biased region" description="Basic and acidic residues" evidence="2">
    <location>
        <begin position="1"/>
        <end position="11"/>
    </location>
</feature>
<dbReference type="EMBL" id="BMAW01102675">
    <property type="protein sequence ID" value="GFT05379.1"/>
    <property type="molecule type" value="Genomic_DNA"/>
</dbReference>
<accession>A0A8X6NB96</accession>
<sequence>MSEMEVDKELVESEQDSCSQSSFPNVRDLAEAGSSGEQMQGVGATEASNDSEDTDQTTIPSNIKEVFSTRFERDVEIIKESIPQLQNEIESTREALLIIVIKDKQKEYWSLEALALRSEMYERVLRLNYIQQKLVDRFNTILKTQVCRVLGFVESLSSQLDPNTINIVLRNLKEFFLVFERLVELKITIEQDEDYLNRLNNEIEDIQLKLDCPRRDTEVTPEIVQNLATPADNNIAKVLSQLRQITEVKLVPMLREIQPEVCLPEIDYGPSDRCTNAPDAIREYTATLSTLLSFSYQVKNLDLEKLTIQLQSWKKDILSCYWDIELRRIESKQTQGPPMTKRLKTSNEKMFHECEQALRLHEEVRQLVQKFI</sequence>
<name>A0A8X6NB96_NEPPI</name>
<feature type="non-terminal residue" evidence="3">
    <location>
        <position position="372"/>
    </location>
</feature>
<keyword evidence="4" id="KW-1185">Reference proteome</keyword>
<keyword evidence="1" id="KW-0175">Coiled coil</keyword>
<dbReference type="AlphaFoldDB" id="A0A8X6NB96"/>
<reference evidence="3" key="1">
    <citation type="submission" date="2020-08" db="EMBL/GenBank/DDBJ databases">
        <title>Multicomponent nature underlies the extraordinary mechanical properties of spider dragline silk.</title>
        <authorList>
            <person name="Kono N."/>
            <person name="Nakamura H."/>
            <person name="Mori M."/>
            <person name="Yoshida Y."/>
            <person name="Ohtoshi R."/>
            <person name="Malay A.D."/>
            <person name="Moran D.A.P."/>
            <person name="Tomita M."/>
            <person name="Numata K."/>
            <person name="Arakawa K."/>
        </authorList>
    </citation>
    <scope>NUCLEOTIDE SEQUENCE</scope>
</reference>
<evidence type="ECO:0000313" key="3">
    <source>
        <dbReference type="EMBL" id="GFT05379.1"/>
    </source>
</evidence>
<evidence type="ECO:0000313" key="4">
    <source>
        <dbReference type="Proteomes" id="UP000887013"/>
    </source>
</evidence>
<proteinExistence type="predicted"/>
<gene>
    <name evidence="3" type="ORF">NPIL_687841</name>
</gene>
<organism evidence="3 4">
    <name type="scientific">Nephila pilipes</name>
    <name type="common">Giant wood spider</name>
    <name type="synonym">Nephila maculata</name>
    <dbReference type="NCBI Taxonomy" id="299642"/>
    <lineage>
        <taxon>Eukaryota</taxon>
        <taxon>Metazoa</taxon>
        <taxon>Ecdysozoa</taxon>
        <taxon>Arthropoda</taxon>
        <taxon>Chelicerata</taxon>
        <taxon>Arachnida</taxon>
        <taxon>Araneae</taxon>
        <taxon>Araneomorphae</taxon>
        <taxon>Entelegynae</taxon>
        <taxon>Araneoidea</taxon>
        <taxon>Nephilidae</taxon>
        <taxon>Nephila</taxon>
    </lineage>
</organism>
<protein>
    <submittedName>
        <fullName evidence="3">Uncharacterized protein</fullName>
    </submittedName>
</protein>
<feature type="region of interest" description="Disordered" evidence="2">
    <location>
        <begin position="1"/>
        <end position="59"/>
    </location>
</feature>